<dbReference type="HOGENOM" id="CLU_009683_3_2_1"/>
<dbReference type="EMBL" id="GL870877">
    <property type="protein sequence ID" value="EIJ88986.1"/>
    <property type="molecule type" value="Genomic_DNA"/>
</dbReference>
<dbReference type="Proteomes" id="UP000002872">
    <property type="component" value="Unassembled WGS sequence"/>
</dbReference>
<organism evidence="1 2">
    <name type="scientific">Nematocida parisii (strain ERTm3)</name>
    <name type="common">Nematode killer fungus</name>
    <dbReference type="NCBI Taxonomy" id="935791"/>
    <lineage>
        <taxon>Eukaryota</taxon>
        <taxon>Fungi</taxon>
        <taxon>Fungi incertae sedis</taxon>
        <taxon>Microsporidia</taxon>
        <taxon>Nematocida</taxon>
    </lineage>
</organism>
<dbReference type="VEuPathDB" id="MicrosporidiaDB:NEQG_00805"/>
<dbReference type="OrthoDB" id="10332467at2759"/>
<protein>
    <submittedName>
        <fullName evidence="1">Uncharacterized protein</fullName>
    </submittedName>
</protein>
<name>I3EID9_NEMP3</name>
<reference evidence="1" key="1">
    <citation type="submission" date="2011-01" db="EMBL/GenBank/DDBJ databases">
        <title>The Genome Sequence of Nematocida parisii strain ERTm3.</title>
        <authorList>
            <consortium name="The Broad Institute Genome Sequencing Platform"/>
            <consortium name="The Broad Institute Genome Sequencing Center for Infectious Disease"/>
            <person name="Cuomo C."/>
            <person name="Troemel E."/>
            <person name="Young S.K."/>
            <person name="Zeng Q."/>
            <person name="Gargeya S."/>
            <person name="Fitzgerald M."/>
            <person name="Haas B."/>
            <person name="Abouelleil A."/>
            <person name="Alvarado L."/>
            <person name="Arachchi H.M."/>
            <person name="Berlin A."/>
            <person name="Chapman S.B."/>
            <person name="Gearin G."/>
            <person name="Goldberg J."/>
            <person name="Griggs A."/>
            <person name="Gujja S."/>
            <person name="Hansen M."/>
            <person name="Heiman D."/>
            <person name="Howarth C."/>
            <person name="Larimer J."/>
            <person name="Lui A."/>
            <person name="MacDonald P.J.P."/>
            <person name="McCowen C."/>
            <person name="Montmayeur A."/>
            <person name="Murphy C."/>
            <person name="Neiman D."/>
            <person name="Pearson M."/>
            <person name="Priest M."/>
            <person name="Roberts A."/>
            <person name="Saif S."/>
            <person name="Shea T."/>
            <person name="Sisk P."/>
            <person name="Stolte C."/>
            <person name="Sykes S."/>
            <person name="Wortman J."/>
            <person name="Nusbaum C."/>
            <person name="Birren B."/>
        </authorList>
    </citation>
    <scope>NUCLEOTIDE SEQUENCE</scope>
    <source>
        <strain evidence="1">ERTm3</strain>
    </source>
</reference>
<dbReference type="AlphaFoldDB" id="I3EID9"/>
<evidence type="ECO:0000313" key="1">
    <source>
        <dbReference type="EMBL" id="EIJ88986.1"/>
    </source>
</evidence>
<sequence length="714" mass="81799">MHLKSIMPEENGELIAQTETEEIIDFFKQFCRCTLLSGICDFAEPTTQEDFSIGDFLNSANFLIQSYIYEYIEDIHQYKQLVKSTLELLEDLYESSKKTSIIPKSTETVKNSLFIPIDGIAVEEVLIKEFCGFKSKLDCAAIIPFINNASVYPYTRIPEYTQMNTESMPDETSYYNDHVETMLLNLFCTFTYNPEDMKHSTAHITNPSDALVKFFDKYSTPNECATQEMHRDWSEIVSNLNNPNIIYNRNNGNSLFGGLINILYVIYELTQSTDVLNGIDFIFRNCSADDEILAIDIPAVSDYLQYVFGLLTVNRTLNIYSFDLTHVKRINGSLDIRGKIAMKLSNGHVSSDIELDISSKFCEFRVVSGISHLSQDMCDDIIQITGNHLPPNSYTAYIIYNYISNNFNYATPTIDNNIEPISVNVNIPEITPSITPNEIFLFGPIESLKYKSSILMDFLINNSSANLPINTGMERFTENIIGSVSLNIERERTQILSKCIYNLNYIKYYPKINYFVHNLTDFTYNSIKLILIDIIQGDYPTQSVVSSLNYVFMHPICSKYAFEIFEPKTIFLHLFSTLTKKYELPRLYNVLANMDKVLASKDKTALNNIYLTWLSYACGNPKYSCTQIGYIYSFIDYKKLSTEFANSAALNGNINFNEILSSLELEKDSLVANNENGKEKYENIIKYLKNASALINEYLEYNPRLSKKRKCTDI</sequence>
<dbReference type="InParanoid" id="I3EID9"/>
<proteinExistence type="predicted"/>
<gene>
    <name evidence="1" type="ORF">NEQG_00805</name>
</gene>
<accession>I3EID9</accession>
<evidence type="ECO:0000313" key="2">
    <source>
        <dbReference type="Proteomes" id="UP000002872"/>
    </source>
</evidence>
<keyword evidence="2" id="KW-1185">Reference proteome</keyword>